<dbReference type="GO" id="GO:0016740">
    <property type="term" value="F:transferase activity"/>
    <property type="evidence" value="ECO:0007669"/>
    <property type="project" value="UniProtKB-KW"/>
</dbReference>
<protein>
    <submittedName>
        <fullName evidence="1">Acetyltransferase</fullName>
    </submittedName>
</protein>
<proteinExistence type="predicted"/>
<dbReference type="Proteomes" id="UP000285575">
    <property type="component" value="Unassembled WGS sequence"/>
</dbReference>
<dbReference type="InterPro" id="IPR011004">
    <property type="entry name" value="Trimer_LpxA-like_sf"/>
</dbReference>
<dbReference type="SUPFAM" id="SSF51161">
    <property type="entry name" value="Trimeric LpxA-like enzymes"/>
    <property type="match status" value="2"/>
</dbReference>
<comment type="caution">
    <text evidence="1">The sequence shown here is derived from an EMBL/GenBank/DDBJ whole genome shotgun (WGS) entry which is preliminary data.</text>
</comment>
<accession>A0A437RHY5</accession>
<dbReference type="RefSeq" id="WP_128228750.1">
    <property type="nucleotide sequence ID" value="NZ_SACR01000003.1"/>
</dbReference>
<organism evidence="1 2">
    <name type="scientific">Rubrivivax rivuli</name>
    <dbReference type="NCBI Taxonomy" id="1862385"/>
    <lineage>
        <taxon>Bacteria</taxon>
        <taxon>Pseudomonadati</taxon>
        <taxon>Pseudomonadota</taxon>
        <taxon>Betaproteobacteria</taxon>
        <taxon>Burkholderiales</taxon>
        <taxon>Sphaerotilaceae</taxon>
        <taxon>Rubrivivax</taxon>
    </lineage>
</organism>
<keyword evidence="1" id="KW-0808">Transferase</keyword>
<dbReference type="EMBL" id="SACR01000003">
    <property type="protein sequence ID" value="RVU46387.1"/>
    <property type="molecule type" value="Genomic_DNA"/>
</dbReference>
<keyword evidence="2" id="KW-1185">Reference proteome</keyword>
<dbReference type="InterPro" id="IPR052265">
    <property type="entry name" value="Gamma-CA"/>
</dbReference>
<name>A0A437RHY5_9BURK</name>
<gene>
    <name evidence="1" type="ORF">EOE66_11170</name>
</gene>
<dbReference type="OrthoDB" id="9803036at2"/>
<dbReference type="AlphaFoldDB" id="A0A437RHY5"/>
<sequence length="432" mass="45205">MTPCLSPLARDAGTPSRIRQWLLGALGLLASGAALALCSPSASNRPVCPAAAVAETASFIDPTASIASAQRVTLDKQVYIGPFATISASGTVSIGKKTNLQDSVGVTGSGAVTLGDEVILAHGAQVRAPAKVGRKAVVGEHNAAFVGFNSLIDRATVEHDAMVLHLARVAPGIVVKHGKVVLSGKNITTQAEADNVALGKVVPITEALREFMEGVLHVNETFAREYTQLFRDNASNVRGINYDPGRSDFNPLRDLPTLAGVATRDPSHRNRIIGDVSLADARDVLNADDDEVVVGSFISLRADEGEPFHVGHIARMLDRTTFHALEHTGLHLHDHVSYGFRSLVHGGQSAATQNNPHFNTVVGDGTRIGDHAVVFRSVLGAGVSIGCGSLVDGSTLPAGTVVPARTIVVNFGHANASTYAVEWNPGCSTVAR</sequence>
<evidence type="ECO:0000313" key="2">
    <source>
        <dbReference type="Proteomes" id="UP000285575"/>
    </source>
</evidence>
<reference evidence="1 2" key="1">
    <citation type="submission" date="2019-01" db="EMBL/GenBank/DDBJ databases">
        <authorList>
            <person name="Chen W.-M."/>
        </authorList>
    </citation>
    <scope>NUCLEOTIDE SEQUENCE [LARGE SCALE GENOMIC DNA]</scope>
    <source>
        <strain evidence="1 2">KYPY4</strain>
    </source>
</reference>
<evidence type="ECO:0000313" key="1">
    <source>
        <dbReference type="EMBL" id="RVU46387.1"/>
    </source>
</evidence>
<dbReference type="Gene3D" id="2.160.10.10">
    <property type="entry name" value="Hexapeptide repeat proteins"/>
    <property type="match status" value="2"/>
</dbReference>
<dbReference type="PANTHER" id="PTHR43360:SF1">
    <property type="entry name" value="CARBOXYSOME ASSEMBLY PROTEIN CCMM"/>
    <property type="match status" value="1"/>
</dbReference>
<dbReference type="PANTHER" id="PTHR43360">
    <property type="entry name" value="CARBON DIOXIDE CONCENTRATING MECHANISM PROTEIN CCMM"/>
    <property type="match status" value="1"/>
</dbReference>